<evidence type="ECO:0000313" key="1">
    <source>
        <dbReference type="EMBL" id="REC65021.1"/>
    </source>
</evidence>
<dbReference type="AlphaFoldDB" id="A0A3D9CGZ7"/>
<reference evidence="1 2" key="1">
    <citation type="journal article" date="2007" name="Int. J. Syst. Evol. Microbiol.">
        <title>Chryseobacterium flavum sp. nov., isolated from polluted soil.</title>
        <authorList>
            <person name="Zhou Y."/>
            <person name="Dong J."/>
            <person name="Wang X."/>
            <person name="Huang X."/>
            <person name="Zhang K.Y."/>
            <person name="Zhang Y.Q."/>
            <person name="Guo Y.F."/>
            <person name="Lai R."/>
            <person name="Li W.J."/>
        </authorList>
    </citation>
    <scope>NUCLEOTIDE SEQUENCE [LARGE SCALE GENOMIC DNA]</scope>
    <source>
        <strain evidence="1 2">KCTC 12877</strain>
    </source>
</reference>
<dbReference type="OrthoDB" id="1259007at2"/>
<evidence type="ECO:0000313" key="2">
    <source>
        <dbReference type="Proteomes" id="UP000256769"/>
    </source>
</evidence>
<dbReference type="RefSeq" id="WP_115963560.1">
    <property type="nucleotide sequence ID" value="NZ_CBCRVL010000022.1"/>
</dbReference>
<organism evidence="1 2">
    <name type="scientific">Chryseobacterium flavum</name>
    <dbReference type="NCBI Taxonomy" id="415851"/>
    <lineage>
        <taxon>Bacteria</taxon>
        <taxon>Pseudomonadati</taxon>
        <taxon>Bacteroidota</taxon>
        <taxon>Flavobacteriia</taxon>
        <taxon>Flavobacteriales</taxon>
        <taxon>Weeksellaceae</taxon>
        <taxon>Chryseobacterium group</taxon>
        <taxon>Chryseobacterium</taxon>
    </lineage>
</organism>
<comment type="caution">
    <text evidence="1">The sequence shown here is derived from an EMBL/GenBank/DDBJ whole genome shotgun (WGS) entry which is preliminary data.</text>
</comment>
<gene>
    <name evidence="1" type="ORF">DRF59_18180</name>
</gene>
<accession>A0A3D9CGZ7</accession>
<sequence>MKYYVLLLRTALATGGIGTITWTGENYRRITYALENPDTVDPDGRLGAMVATRDYTPDQVGYGVHAATQLIYLVFRDIGEQQIGKAFGALKPKQYLESPGTFENHKIFGAFDQGYWKDEFNMGKTTVDNMVIGLGASLNPTIRAITQKLLAGIRQYPPLPPEDFN</sequence>
<dbReference type="EMBL" id="QNUE01000020">
    <property type="protein sequence ID" value="REC65021.1"/>
    <property type="molecule type" value="Genomic_DNA"/>
</dbReference>
<proteinExistence type="predicted"/>
<dbReference type="Proteomes" id="UP000256769">
    <property type="component" value="Unassembled WGS sequence"/>
</dbReference>
<keyword evidence="2" id="KW-1185">Reference proteome</keyword>
<name>A0A3D9CGZ7_9FLAO</name>
<protein>
    <submittedName>
        <fullName evidence="1">Uncharacterized protein</fullName>
    </submittedName>
</protein>